<proteinExistence type="predicted"/>
<sequence>MSSYIWQKSTFSGAGSNCLNIAAEWQTSSYSYEGANCLNLASAPDRIFLRESDDPTVILNVSPKALRALIRTLKRD</sequence>
<dbReference type="AlphaFoldDB" id="A0A2A2CXX5"/>
<dbReference type="Pfam" id="PF04149">
    <property type="entry name" value="DUF397"/>
    <property type="match status" value="1"/>
</dbReference>
<dbReference type="InterPro" id="IPR007278">
    <property type="entry name" value="DUF397"/>
</dbReference>
<reference evidence="2 3" key="1">
    <citation type="submission" date="2017-08" db="EMBL/GenBank/DDBJ databases">
        <title>Genome sequence of Streptomyces albireticuli NRRL B-1670.</title>
        <authorList>
            <person name="Graham D.E."/>
            <person name="Mahan K.M."/>
            <person name="Klingeman D.M."/>
            <person name="Hettich R.L."/>
            <person name="Parry R.J."/>
            <person name="Spain J.C."/>
        </authorList>
    </citation>
    <scope>NUCLEOTIDE SEQUENCE [LARGE SCALE GENOMIC DNA]</scope>
    <source>
        <strain evidence="2 3">NRRL B-1670</strain>
    </source>
</reference>
<keyword evidence="3" id="KW-1185">Reference proteome</keyword>
<organism evidence="2 3">
    <name type="scientific">Streptomyces albireticuli</name>
    <dbReference type="NCBI Taxonomy" id="1940"/>
    <lineage>
        <taxon>Bacteria</taxon>
        <taxon>Bacillati</taxon>
        <taxon>Actinomycetota</taxon>
        <taxon>Actinomycetes</taxon>
        <taxon>Kitasatosporales</taxon>
        <taxon>Streptomycetaceae</taxon>
        <taxon>Streptomyces</taxon>
    </lineage>
</organism>
<comment type="caution">
    <text evidence="2">The sequence shown here is derived from an EMBL/GenBank/DDBJ whole genome shotgun (WGS) entry which is preliminary data.</text>
</comment>
<name>A0A2A2CXX5_9ACTN</name>
<dbReference type="RefSeq" id="WP_095585312.1">
    <property type="nucleotide sequence ID" value="NZ_JAJQQQ010000016.1"/>
</dbReference>
<accession>A0A2A2CXX5</accession>
<dbReference type="Proteomes" id="UP000218944">
    <property type="component" value="Unassembled WGS sequence"/>
</dbReference>
<feature type="domain" description="DUF397" evidence="1">
    <location>
        <begin position="23"/>
        <end position="74"/>
    </location>
</feature>
<dbReference type="EMBL" id="NSJV01000711">
    <property type="protein sequence ID" value="PAU44047.1"/>
    <property type="molecule type" value="Genomic_DNA"/>
</dbReference>
<protein>
    <submittedName>
        <fullName evidence="2">DUF397 domain-containing protein</fullName>
    </submittedName>
</protein>
<gene>
    <name evidence="2" type="ORF">CK936_36990</name>
</gene>
<evidence type="ECO:0000259" key="1">
    <source>
        <dbReference type="Pfam" id="PF04149"/>
    </source>
</evidence>
<evidence type="ECO:0000313" key="3">
    <source>
        <dbReference type="Proteomes" id="UP000218944"/>
    </source>
</evidence>
<evidence type="ECO:0000313" key="2">
    <source>
        <dbReference type="EMBL" id="PAU44047.1"/>
    </source>
</evidence>